<evidence type="ECO:0000259" key="6">
    <source>
        <dbReference type="Pfam" id="PF04542"/>
    </source>
</evidence>
<evidence type="ECO:0000256" key="2">
    <source>
        <dbReference type="ARBA" id="ARBA00023015"/>
    </source>
</evidence>
<dbReference type="Gene3D" id="1.10.10.10">
    <property type="entry name" value="Winged helix-like DNA-binding domain superfamily/Winged helix DNA-binding domain"/>
    <property type="match status" value="1"/>
</dbReference>
<evidence type="ECO:0000313" key="9">
    <source>
        <dbReference type="Proteomes" id="UP000198943"/>
    </source>
</evidence>
<dbReference type="GO" id="GO:0016987">
    <property type="term" value="F:sigma factor activity"/>
    <property type="evidence" value="ECO:0007669"/>
    <property type="project" value="UniProtKB-KW"/>
</dbReference>
<dbReference type="CDD" id="cd06171">
    <property type="entry name" value="Sigma70_r4"/>
    <property type="match status" value="1"/>
</dbReference>
<accession>A0A1G6MFY3</accession>
<dbReference type="GO" id="GO:0003677">
    <property type="term" value="F:DNA binding"/>
    <property type="evidence" value="ECO:0007669"/>
    <property type="project" value="UniProtKB-KW"/>
</dbReference>
<feature type="domain" description="RNA polymerase sigma factor 70 region 4 type 2" evidence="7">
    <location>
        <begin position="113"/>
        <end position="163"/>
    </location>
</feature>
<organism evidence="8 9">
    <name type="scientific">Succiniclasticum ruminis</name>
    <dbReference type="NCBI Taxonomy" id="40841"/>
    <lineage>
        <taxon>Bacteria</taxon>
        <taxon>Bacillati</taxon>
        <taxon>Bacillota</taxon>
        <taxon>Negativicutes</taxon>
        <taxon>Acidaminococcales</taxon>
        <taxon>Acidaminococcaceae</taxon>
        <taxon>Succiniclasticum</taxon>
    </lineage>
</organism>
<evidence type="ECO:0000256" key="4">
    <source>
        <dbReference type="ARBA" id="ARBA00023125"/>
    </source>
</evidence>
<protein>
    <submittedName>
        <fullName evidence="8">Sigma-70, region 4</fullName>
    </submittedName>
</protein>
<evidence type="ECO:0000256" key="1">
    <source>
        <dbReference type="ARBA" id="ARBA00010641"/>
    </source>
</evidence>
<dbReference type="InterPro" id="IPR036388">
    <property type="entry name" value="WH-like_DNA-bd_sf"/>
</dbReference>
<sequence length="174" mass="20829">MIRVVNTKKENDLSFDEIYQEYYRRVFNYAFGRLLHREEAEDATAEVFLVLLQNLQSYDPKRGSVGTWINRITHNAVENYCRKAYRRKEFPTAELIREKEGEWEPEQPVNRRAYHILRQLSEEERAFLALRYELDMTNAEIGELMGVSPVSVSQRYHRLLEKCRKLDKNPKKNL</sequence>
<dbReference type="InterPro" id="IPR007627">
    <property type="entry name" value="RNA_pol_sigma70_r2"/>
</dbReference>
<keyword evidence="2" id="KW-0805">Transcription regulation</keyword>
<dbReference type="PANTHER" id="PTHR43133:SF8">
    <property type="entry name" value="RNA POLYMERASE SIGMA FACTOR HI_1459-RELATED"/>
    <property type="match status" value="1"/>
</dbReference>
<gene>
    <name evidence="8" type="ORF">SAMN04487864_109114</name>
</gene>
<keyword evidence="4" id="KW-0238">DNA-binding</keyword>
<keyword evidence="5" id="KW-0804">Transcription</keyword>
<evidence type="ECO:0000256" key="3">
    <source>
        <dbReference type="ARBA" id="ARBA00023082"/>
    </source>
</evidence>
<name>A0A1G6MFY3_9FIRM</name>
<dbReference type="InterPro" id="IPR013325">
    <property type="entry name" value="RNA_pol_sigma_r2"/>
</dbReference>
<dbReference type="InterPro" id="IPR013324">
    <property type="entry name" value="RNA_pol_sigma_r3/r4-like"/>
</dbReference>
<dbReference type="InterPro" id="IPR014284">
    <property type="entry name" value="RNA_pol_sigma-70_dom"/>
</dbReference>
<evidence type="ECO:0000313" key="8">
    <source>
        <dbReference type="EMBL" id="SDC54548.1"/>
    </source>
</evidence>
<evidence type="ECO:0000256" key="5">
    <source>
        <dbReference type="ARBA" id="ARBA00023163"/>
    </source>
</evidence>
<dbReference type="Gene3D" id="1.10.1740.10">
    <property type="match status" value="1"/>
</dbReference>
<dbReference type="NCBIfam" id="TIGR02937">
    <property type="entry name" value="sigma70-ECF"/>
    <property type="match status" value="1"/>
</dbReference>
<dbReference type="EMBL" id="FMYW01000009">
    <property type="protein sequence ID" value="SDC54548.1"/>
    <property type="molecule type" value="Genomic_DNA"/>
</dbReference>
<evidence type="ECO:0000259" key="7">
    <source>
        <dbReference type="Pfam" id="PF08281"/>
    </source>
</evidence>
<comment type="similarity">
    <text evidence="1">Belongs to the sigma-70 factor family. ECF subfamily.</text>
</comment>
<dbReference type="Pfam" id="PF04542">
    <property type="entry name" value="Sigma70_r2"/>
    <property type="match status" value="1"/>
</dbReference>
<dbReference type="AlphaFoldDB" id="A0A1G6MFY3"/>
<keyword evidence="3" id="KW-0731">Sigma factor</keyword>
<dbReference type="SUPFAM" id="SSF88946">
    <property type="entry name" value="Sigma2 domain of RNA polymerase sigma factors"/>
    <property type="match status" value="1"/>
</dbReference>
<dbReference type="PANTHER" id="PTHR43133">
    <property type="entry name" value="RNA POLYMERASE ECF-TYPE SIGMA FACTO"/>
    <property type="match status" value="1"/>
</dbReference>
<keyword evidence="9" id="KW-1185">Reference proteome</keyword>
<dbReference type="InterPro" id="IPR013249">
    <property type="entry name" value="RNA_pol_sigma70_r4_t2"/>
</dbReference>
<proteinExistence type="inferred from homology"/>
<dbReference type="SUPFAM" id="SSF88659">
    <property type="entry name" value="Sigma3 and sigma4 domains of RNA polymerase sigma factors"/>
    <property type="match status" value="1"/>
</dbReference>
<dbReference type="GO" id="GO:0006352">
    <property type="term" value="P:DNA-templated transcription initiation"/>
    <property type="evidence" value="ECO:0007669"/>
    <property type="project" value="InterPro"/>
</dbReference>
<dbReference type="Pfam" id="PF08281">
    <property type="entry name" value="Sigma70_r4_2"/>
    <property type="match status" value="1"/>
</dbReference>
<dbReference type="RefSeq" id="WP_176760476.1">
    <property type="nucleotide sequence ID" value="NZ_FMYW01000009.1"/>
</dbReference>
<feature type="domain" description="RNA polymerase sigma-70 region 2" evidence="6">
    <location>
        <begin position="18"/>
        <end position="86"/>
    </location>
</feature>
<dbReference type="InterPro" id="IPR039425">
    <property type="entry name" value="RNA_pol_sigma-70-like"/>
</dbReference>
<reference evidence="9" key="1">
    <citation type="submission" date="2016-10" db="EMBL/GenBank/DDBJ databases">
        <authorList>
            <person name="Varghese N."/>
            <person name="Submissions S."/>
        </authorList>
    </citation>
    <scope>NUCLEOTIDE SEQUENCE [LARGE SCALE GENOMIC DNA]</scope>
    <source>
        <strain evidence="9">DSM 11005</strain>
    </source>
</reference>
<dbReference type="Proteomes" id="UP000198943">
    <property type="component" value="Unassembled WGS sequence"/>
</dbReference>